<protein>
    <submittedName>
        <fullName evidence="2">Uncharacterized protein</fullName>
    </submittedName>
</protein>
<feature type="transmembrane region" description="Helical" evidence="1">
    <location>
        <begin position="12"/>
        <end position="29"/>
    </location>
</feature>
<dbReference type="EMBL" id="BRXX01000049">
    <property type="protein sequence ID" value="GMH85503.1"/>
    <property type="molecule type" value="Genomic_DNA"/>
</dbReference>
<accession>A0A9W7ENC3</accession>
<keyword evidence="1" id="KW-0812">Transmembrane</keyword>
<proteinExistence type="predicted"/>
<reference evidence="3" key="1">
    <citation type="journal article" date="2023" name="Commun. Biol.">
        <title>Genome analysis of Parmales, the sister group of diatoms, reveals the evolutionary specialization of diatoms from phago-mixotrophs to photoautotrophs.</title>
        <authorList>
            <person name="Ban H."/>
            <person name="Sato S."/>
            <person name="Yoshikawa S."/>
            <person name="Yamada K."/>
            <person name="Nakamura Y."/>
            <person name="Ichinomiya M."/>
            <person name="Sato N."/>
            <person name="Blanc-Mathieu R."/>
            <person name="Endo H."/>
            <person name="Kuwata A."/>
            <person name="Ogata H."/>
        </authorList>
    </citation>
    <scope>NUCLEOTIDE SEQUENCE [LARGE SCALE GENOMIC DNA]</scope>
    <source>
        <strain evidence="3">NIES 3699</strain>
    </source>
</reference>
<evidence type="ECO:0000256" key="1">
    <source>
        <dbReference type="SAM" id="Phobius"/>
    </source>
</evidence>
<name>A0A9W7ENC3_9STRA</name>
<keyword evidence="1" id="KW-1133">Transmembrane helix</keyword>
<organism evidence="2 3">
    <name type="scientific">Triparma verrucosa</name>
    <dbReference type="NCBI Taxonomy" id="1606542"/>
    <lineage>
        <taxon>Eukaryota</taxon>
        <taxon>Sar</taxon>
        <taxon>Stramenopiles</taxon>
        <taxon>Ochrophyta</taxon>
        <taxon>Bolidophyceae</taxon>
        <taxon>Parmales</taxon>
        <taxon>Triparmaceae</taxon>
        <taxon>Triparma</taxon>
    </lineage>
</organism>
<sequence length="285" mass="31051">MVKLKRAWPESIKIFIVLSIFLVIAVNYHSKYKTTAGEHGIMLGGGGDQGHDQGQGTVTILPDNQIPTILPGHIDTKLPPPKHSISPVNDVIKPRPTDPKVKVVSIEVSPHAIPHKDLISTSDTEYGHAKCISPNPFGPQCTMEMGDALTSCTRLRGCVALICPEIGPYINGVPDKNIKGPICQARSHISTSITTADGKVIDESNHGMCPCTHITFEAKGLISEVLMNVSDKDELDLKLILDGDYLIPVQYENDEFVKRVREGGELISPVNFKSLDDAYIIVRSV</sequence>
<comment type="caution">
    <text evidence="2">The sequence shown here is derived from an EMBL/GenBank/DDBJ whole genome shotgun (WGS) entry which is preliminary data.</text>
</comment>
<gene>
    <name evidence="2" type="ORF">TrVE_jg5324</name>
</gene>
<keyword evidence="1" id="KW-0472">Membrane</keyword>
<dbReference type="Proteomes" id="UP001165160">
    <property type="component" value="Unassembled WGS sequence"/>
</dbReference>
<evidence type="ECO:0000313" key="2">
    <source>
        <dbReference type="EMBL" id="GMH85503.1"/>
    </source>
</evidence>
<evidence type="ECO:0000313" key="3">
    <source>
        <dbReference type="Proteomes" id="UP001165160"/>
    </source>
</evidence>
<keyword evidence="3" id="KW-1185">Reference proteome</keyword>
<dbReference type="AlphaFoldDB" id="A0A9W7ENC3"/>